<feature type="compositionally biased region" description="Basic and acidic residues" evidence="2">
    <location>
        <begin position="823"/>
        <end position="838"/>
    </location>
</feature>
<dbReference type="EMBL" id="CAWUOM010000100">
    <property type="protein sequence ID" value="CAK7272077.1"/>
    <property type="molecule type" value="Genomic_DNA"/>
</dbReference>
<name>A0ABP0DV52_9PEZI</name>
<feature type="compositionally biased region" description="Polar residues" evidence="2">
    <location>
        <begin position="187"/>
        <end position="198"/>
    </location>
</feature>
<feature type="region of interest" description="Disordered" evidence="2">
    <location>
        <begin position="546"/>
        <end position="609"/>
    </location>
</feature>
<feature type="region of interest" description="Disordered" evidence="2">
    <location>
        <begin position="134"/>
        <end position="221"/>
    </location>
</feature>
<feature type="compositionally biased region" description="Low complexity" evidence="2">
    <location>
        <begin position="134"/>
        <end position="150"/>
    </location>
</feature>
<dbReference type="PANTHER" id="PTHR38701">
    <property type="entry name" value="CHROMOSOME 8, WHOLE GENOME SHOTGUN SEQUENCE"/>
    <property type="match status" value="1"/>
</dbReference>
<feature type="coiled-coil region" evidence="1">
    <location>
        <begin position="616"/>
        <end position="657"/>
    </location>
</feature>
<feature type="compositionally biased region" description="Basic and acidic residues" evidence="2">
    <location>
        <begin position="713"/>
        <end position="745"/>
    </location>
</feature>
<evidence type="ECO:0000256" key="2">
    <source>
        <dbReference type="SAM" id="MobiDB-lite"/>
    </source>
</evidence>
<dbReference type="Proteomes" id="UP001642501">
    <property type="component" value="Unassembled WGS sequence"/>
</dbReference>
<feature type="compositionally biased region" description="Basic and acidic residues" evidence="2">
    <location>
        <begin position="859"/>
        <end position="872"/>
    </location>
</feature>
<feature type="compositionally biased region" description="Low complexity" evidence="2">
    <location>
        <begin position="1"/>
        <end position="20"/>
    </location>
</feature>
<gene>
    <name evidence="3" type="ORF">SEPCBS57363_004948</name>
</gene>
<feature type="region of interest" description="Disordered" evidence="2">
    <location>
        <begin position="821"/>
        <end position="840"/>
    </location>
</feature>
<feature type="compositionally biased region" description="Low complexity" evidence="2">
    <location>
        <begin position="199"/>
        <end position="213"/>
    </location>
</feature>
<feature type="compositionally biased region" description="Low complexity" evidence="2">
    <location>
        <begin position="248"/>
        <end position="276"/>
    </location>
</feature>
<evidence type="ECO:0000313" key="3">
    <source>
        <dbReference type="EMBL" id="CAK7272077.1"/>
    </source>
</evidence>
<keyword evidence="4" id="KW-1185">Reference proteome</keyword>
<protein>
    <submittedName>
        <fullName evidence="3">Uncharacterized protein</fullName>
    </submittedName>
</protein>
<sequence length="989" mass="104729">MTTSSRATTTSTPRSRSHPSVSLRLSLPDTSRLRRPVSTRGRSSEPSHPVLLRSSTASSHRLLHPRDRNAVLSPRPATPRFLRHQPSSSTMGYDKDTPRKPILASRPIARAPLTPKIAGSVPTTPSLARAATVTSSSSVSPSYHTVTVSTPLARRATGQSSTSSHVNLGHNNDSSASPVPSYLHNVTPRSGSRQSRVDSTTPTGTPTQTQTSSNSVMGLTSPADPDAKFFYASEAKSSSTSAFAAASTNSTAPSSSASMGPLLASPGLSPAPRSAPTFFHANGRPLPSGSNGNSPAAASAPTLPAHLPPNAMVSPTLSSANMSSAADLSSKFVHANGAALEHTPISSTARRTPVSPTAQQQGSRPLSPMKLATMATYPLHKSMSFPVVAQTSAAISSVVNGSTNNNIHHRPSVPTTLSLNAAASATGPPVTVASPTSPQPLSGPGSPGSVRFDMLSRQRSNFSASIGSNSSADGHSRKASLTVADPPTVARLLHSSQPSSEMTSPVSIQSPAYPFPNVASSPGGGHASAAATGGLAAILQAADDLVGDDDGGGGDSGSVKGHSENDGDDSDCSGQTNAGKDSRRSSANGSTHPDDPNTQQHLQQHSHQQLDELVAIARRERKVQDLEITNASLEAINRSLERQLRKQKNELRQFRRLSRSGRLSLAPLAGRPGSDAIPGSSRITSSSTVEGPMQDLDRLLGDDESFVDSDKDDSDRENSFNEHDQNQDHDHDSFDNNSENDRELDLDNENLTRRKRDERRLQLDLAQHHQLLVDSQKMNQSIKRCMKWTEALIQEGQKALEFEVRVSEVQLGGRVLAADEVEEREREQQKRNSQEQSERVSLLLEQTQTLLDEHDEEHDEGKQDEPSKHGEATKAMSEIALSSSSNSTAGLSMVPTPTASSSSSSDEHDDCNEAFSPINRYARTVRFDDSGDTAIQSPTPPTSPSKMPVSPILDTGITPDTLCKPSAPPPLPEAPERRESPAATTAAAT</sequence>
<accession>A0ABP0DV52</accession>
<feature type="compositionally biased region" description="Polar residues" evidence="2">
    <location>
        <begin position="157"/>
        <end position="178"/>
    </location>
</feature>
<feature type="compositionally biased region" description="Low complexity" evidence="2">
    <location>
        <begin position="877"/>
        <end position="892"/>
    </location>
</feature>
<feature type="compositionally biased region" description="Low complexity" evidence="2">
    <location>
        <begin position="287"/>
        <end position="309"/>
    </location>
</feature>
<feature type="compositionally biased region" description="Low complexity" evidence="2">
    <location>
        <begin position="460"/>
        <end position="472"/>
    </location>
</feature>
<reference evidence="3 4" key="1">
    <citation type="submission" date="2024-01" db="EMBL/GenBank/DDBJ databases">
        <authorList>
            <person name="Allen C."/>
            <person name="Tagirdzhanova G."/>
        </authorList>
    </citation>
    <scope>NUCLEOTIDE SEQUENCE [LARGE SCALE GENOMIC DNA]</scope>
    <source>
        <strain evidence="3 4">CBS 573.63</strain>
    </source>
</reference>
<feature type="compositionally biased region" description="Polar residues" evidence="2">
    <location>
        <begin position="572"/>
        <end position="591"/>
    </location>
</feature>
<evidence type="ECO:0000256" key="1">
    <source>
        <dbReference type="SAM" id="Coils"/>
    </source>
</evidence>
<feature type="region of interest" description="Disordered" evidence="2">
    <location>
        <begin position="425"/>
        <end position="485"/>
    </location>
</feature>
<organism evidence="3 4">
    <name type="scientific">Sporothrix epigloea</name>
    <dbReference type="NCBI Taxonomy" id="1892477"/>
    <lineage>
        <taxon>Eukaryota</taxon>
        <taxon>Fungi</taxon>
        <taxon>Dikarya</taxon>
        <taxon>Ascomycota</taxon>
        <taxon>Pezizomycotina</taxon>
        <taxon>Sordariomycetes</taxon>
        <taxon>Sordariomycetidae</taxon>
        <taxon>Ophiostomatales</taxon>
        <taxon>Ophiostomataceae</taxon>
        <taxon>Sporothrix</taxon>
    </lineage>
</organism>
<feature type="region of interest" description="Disordered" evidence="2">
    <location>
        <begin position="248"/>
        <end position="314"/>
    </location>
</feature>
<feature type="compositionally biased region" description="Low complexity" evidence="2">
    <location>
        <begin position="434"/>
        <end position="449"/>
    </location>
</feature>
<keyword evidence="1" id="KW-0175">Coiled coil</keyword>
<feature type="compositionally biased region" description="Polar residues" evidence="2">
    <location>
        <begin position="344"/>
        <end position="364"/>
    </location>
</feature>
<feature type="compositionally biased region" description="Acidic residues" evidence="2">
    <location>
        <begin position="702"/>
        <end position="712"/>
    </location>
</feature>
<feature type="region of interest" description="Disordered" evidence="2">
    <location>
        <begin position="1"/>
        <end position="122"/>
    </location>
</feature>
<evidence type="ECO:0000313" key="4">
    <source>
        <dbReference type="Proteomes" id="UP001642501"/>
    </source>
</evidence>
<comment type="caution">
    <text evidence="3">The sequence shown here is derived from an EMBL/GenBank/DDBJ whole genome shotgun (WGS) entry which is preliminary data.</text>
</comment>
<feature type="region of interest" description="Disordered" evidence="2">
    <location>
        <begin position="853"/>
        <end position="989"/>
    </location>
</feature>
<proteinExistence type="predicted"/>
<dbReference type="PANTHER" id="PTHR38701:SF1">
    <property type="entry name" value="UP-REGULATED DURING SEPTATION PROTEIN 1 DOMAIN-CONTAINING PROTEIN"/>
    <property type="match status" value="1"/>
</dbReference>
<feature type="region of interest" description="Disordered" evidence="2">
    <location>
        <begin position="663"/>
        <end position="753"/>
    </location>
</feature>
<feature type="region of interest" description="Disordered" evidence="2">
    <location>
        <begin position="341"/>
        <end position="368"/>
    </location>
</feature>